<feature type="compositionally biased region" description="Basic and acidic residues" evidence="2">
    <location>
        <begin position="39"/>
        <end position="53"/>
    </location>
</feature>
<dbReference type="CDD" id="cd00063">
    <property type="entry name" value="FN3"/>
    <property type="match status" value="1"/>
</dbReference>
<dbReference type="Proteomes" id="UP000298653">
    <property type="component" value="Chromosome"/>
</dbReference>
<feature type="domain" description="Fibronectin type-III" evidence="4">
    <location>
        <begin position="370"/>
        <end position="462"/>
    </location>
</feature>
<dbReference type="OrthoDB" id="9783374at2"/>
<dbReference type="InterPro" id="IPR008964">
    <property type="entry name" value="Invasin/intimin_cell_adhesion"/>
</dbReference>
<evidence type="ECO:0000256" key="2">
    <source>
        <dbReference type="SAM" id="MobiDB-lite"/>
    </source>
</evidence>
<dbReference type="CDD" id="cd06414">
    <property type="entry name" value="GH25_LytC-like"/>
    <property type="match status" value="1"/>
</dbReference>
<dbReference type="InterPro" id="IPR017853">
    <property type="entry name" value="GH"/>
</dbReference>
<dbReference type="PROSITE" id="PS51904">
    <property type="entry name" value="GLYCOSYL_HYDROL_F25_2"/>
    <property type="match status" value="1"/>
</dbReference>
<evidence type="ECO:0000259" key="4">
    <source>
        <dbReference type="PROSITE" id="PS50853"/>
    </source>
</evidence>
<protein>
    <submittedName>
        <fullName evidence="5">Choline binding protein A</fullName>
    </submittedName>
</protein>
<dbReference type="SUPFAM" id="SSF51445">
    <property type="entry name" value="(Trans)glycosidases"/>
    <property type="match status" value="1"/>
</dbReference>
<dbReference type="SUPFAM" id="SSF49373">
    <property type="entry name" value="Invasin/intimin cell-adhesion fragments"/>
    <property type="match status" value="1"/>
</dbReference>
<reference evidence="5 6" key="1">
    <citation type="submission" date="2019-05" db="EMBL/GenBank/DDBJ databases">
        <title>Complete genome sequencing of Anaerostipes rhamnosivorans.</title>
        <authorList>
            <person name="Bui T.P.N."/>
            <person name="de Vos W.M."/>
        </authorList>
    </citation>
    <scope>NUCLEOTIDE SEQUENCE [LARGE SCALE GENOMIC DNA]</scope>
    <source>
        <strain evidence="5 6">1y2</strain>
    </source>
</reference>
<evidence type="ECO:0000256" key="1">
    <source>
        <dbReference type="ARBA" id="ARBA00010646"/>
    </source>
</evidence>
<dbReference type="InterPro" id="IPR013783">
    <property type="entry name" value="Ig-like_fold"/>
</dbReference>
<organism evidence="5 6">
    <name type="scientific">Anaerostipes rhamnosivorans</name>
    <dbReference type="NCBI Taxonomy" id="1229621"/>
    <lineage>
        <taxon>Bacteria</taxon>
        <taxon>Bacillati</taxon>
        <taxon>Bacillota</taxon>
        <taxon>Clostridia</taxon>
        <taxon>Lachnospirales</taxon>
        <taxon>Lachnospiraceae</taxon>
        <taxon>Anaerostipes</taxon>
    </lineage>
</organism>
<dbReference type="RefSeq" id="WP_137329356.1">
    <property type="nucleotide sequence ID" value="NZ_CP040058.1"/>
</dbReference>
<dbReference type="Pfam" id="PF02368">
    <property type="entry name" value="Big_2"/>
    <property type="match status" value="1"/>
</dbReference>
<dbReference type="Gene3D" id="2.60.40.1080">
    <property type="match status" value="1"/>
</dbReference>
<dbReference type="PANTHER" id="PTHR34135:SF2">
    <property type="entry name" value="LYSOZYME"/>
    <property type="match status" value="1"/>
</dbReference>
<keyword evidence="3" id="KW-0732">Signal</keyword>
<name>A0A4P8IGX2_9FIRM</name>
<evidence type="ECO:0000256" key="3">
    <source>
        <dbReference type="SAM" id="SignalP"/>
    </source>
</evidence>
<dbReference type="Gene3D" id="2.60.40.10">
    <property type="entry name" value="Immunoglobulins"/>
    <property type="match status" value="1"/>
</dbReference>
<gene>
    <name evidence="5" type="ORF">AR1Y2_2621</name>
</gene>
<dbReference type="InterPro" id="IPR003343">
    <property type="entry name" value="Big_2"/>
</dbReference>
<proteinExistence type="inferred from homology"/>
<dbReference type="SMART" id="SM00635">
    <property type="entry name" value="BID_2"/>
    <property type="match status" value="1"/>
</dbReference>
<dbReference type="Pfam" id="PF01183">
    <property type="entry name" value="Glyco_hydro_25"/>
    <property type="match status" value="1"/>
</dbReference>
<dbReference type="GO" id="GO:0009253">
    <property type="term" value="P:peptidoglycan catabolic process"/>
    <property type="evidence" value="ECO:0007669"/>
    <property type="project" value="InterPro"/>
</dbReference>
<dbReference type="PANTHER" id="PTHR34135">
    <property type="entry name" value="LYSOZYME"/>
    <property type="match status" value="1"/>
</dbReference>
<dbReference type="Gene3D" id="3.20.20.80">
    <property type="entry name" value="Glycosidases"/>
    <property type="match status" value="1"/>
</dbReference>
<dbReference type="SUPFAM" id="SSF49265">
    <property type="entry name" value="Fibronectin type III"/>
    <property type="match status" value="1"/>
</dbReference>
<dbReference type="InterPro" id="IPR003961">
    <property type="entry name" value="FN3_dom"/>
</dbReference>
<accession>A0A4P8IGX2</accession>
<dbReference type="KEGG" id="arf:AR1Y2_2621"/>
<dbReference type="GO" id="GO:0016052">
    <property type="term" value="P:carbohydrate catabolic process"/>
    <property type="evidence" value="ECO:0007669"/>
    <property type="project" value="TreeGrafter"/>
</dbReference>
<dbReference type="EMBL" id="CP040058">
    <property type="protein sequence ID" value="QCP36075.1"/>
    <property type="molecule type" value="Genomic_DNA"/>
</dbReference>
<dbReference type="PROSITE" id="PS50853">
    <property type="entry name" value="FN3"/>
    <property type="match status" value="1"/>
</dbReference>
<feature type="signal peptide" evidence="3">
    <location>
        <begin position="1"/>
        <end position="26"/>
    </location>
</feature>
<evidence type="ECO:0000313" key="5">
    <source>
        <dbReference type="EMBL" id="QCP36075.1"/>
    </source>
</evidence>
<dbReference type="InterPro" id="IPR002053">
    <property type="entry name" value="Glyco_hydro_25"/>
</dbReference>
<feature type="region of interest" description="Disordered" evidence="2">
    <location>
        <begin position="32"/>
        <end position="53"/>
    </location>
</feature>
<dbReference type="InterPro" id="IPR036116">
    <property type="entry name" value="FN3_sf"/>
</dbReference>
<evidence type="ECO:0000313" key="6">
    <source>
        <dbReference type="Proteomes" id="UP000298653"/>
    </source>
</evidence>
<dbReference type="AlphaFoldDB" id="A0A4P8IGX2"/>
<sequence length="462" mass="52022">MANLKIKVCNRFFAVFMAVGMGLAPAAQTVYGSQQNVQQEKKESGKEDSWRYKDGKPIYSTEGQMASRSARGYSNAWNKVNGMFVNDLGSPIPGAWAKGIDVSHHQKKIDWEKVKASGIDFVILRCGYGMNQPEQDDDQWLRNVSECERLNIPYGVYLYSYADTVEKAKSEADHVIRLIQDRKLSYPIYYDLEENDIYKLSNSKVAQIAGAFADRLKANGYTNVGIYANKEWFEKKLTDKLFQKYPRWIAQYNSVCSYSGSYIMWQSTDKGNVPGINGYVDLNFLIKSIPAKSFKLSKKSLSLKRGSSYTLKSYTEPKNAFPTVRWSSSNSSVASISSAGKVTAKKVGTAVITGTSGSGKKVSCKITVIPKSNKIKKLKKSGSKGIKITWSKVSGVTKYQIYMSKKKSSGYKRIATVSVKKSSYTKGKLTKKKRYYFKVRSYQTVRKKKIYSQFSSVKSLKR</sequence>
<dbReference type="GO" id="GO:0003796">
    <property type="term" value="F:lysozyme activity"/>
    <property type="evidence" value="ECO:0007669"/>
    <property type="project" value="InterPro"/>
</dbReference>
<comment type="similarity">
    <text evidence="1">Belongs to the glycosyl hydrolase 25 family.</text>
</comment>
<feature type="chain" id="PRO_5020452268" evidence="3">
    <location>
        <begin position="27"/>
        <end position="462"/>
    </location>
</feature>
<dbReference type="GO" id="GO:0016998">
    <property type="term" value="P:cell wall macromolecule catabolic process"/>
    <property type="evidence" value="ECO:0007669"/>
    <property type="project" value="InterPro"/>
</dbReference>
<keyword evidence="6" id="KW-1185">Reference proteome</keyword>